<reference evidence="1" key="1">
    <citation type="submission" date="2014-11" db="EMBL/GenBank/DDBJ databases">
        <authorList>
            <person name="Otto D Thomas"/>
            <person name="Naeem Raeece"/>
        </authorList>
    </citation>
    <scope>NUCLEOTIDE SEQUENCE</scope>
</reference>
<dbReference type="PhylomeDB" id="A0A0G4I0U7"/>
<accession>A0A0G4I0U7</accession>
<evidence type="ECO:0000313" key="1">
    <source>
        <dbReference type="EMBL" id="CEM50436.1"/>
    </source>
</evidence>
<dbReference type="AlphaFoldDB" id="A0A0G4I0U7"/>
<name>A0A0G4I0U7_9ALVE</name>
<proteinExistence type="predicted"/>
<dbReference type="VEuPathDB" id="CryptoDB:Cvel_9994"/>
<organism evidence="1">
    <name type="scientific">Chromera velia CCMP2878</name>
    <dbReference type="NCBI Taxonomy" id="1169474"/>
    <lineage>
        <taxon>Eukaryota</taxon>
        <taxon>Sar</taxon>
        <taxon>Alveolata</taxon>
        <taxon>Colpodellida</taxon>
        <taxon>Chromeraceae</taxon>
        <taxon>Chromera</taxon>
    </lineage>
</organism>
<protein>
    <submittedName>
        <fullName evidence="1">Uncharacterized protein</fullName>
    </submittedName>
</protein>
<gene>
    <name evidence="1" type="ORF">Cvel_9994</name>
</gene>
<dbReference type="EMBL" id="CDMZ01004658">
    <property type="protein sequence ID" value="CEM50436.1"/>
    <property type="molecule type" value="Genomic_DNA"/>
</dbReference>
<sequence length="249" mass="28002">MSKSQKRSFHRRVKAFSSSALREAAEILHVASREGTMGRHLQKTREVLGPPWGKEKRPAKIRALTSKDVEVEEGEEGDAHWEGLLRAALGTLQWAIRLNPLHTVWASVAAKSVSKPSRKVFKGVVRLIDMLKARKEGQRFSSVGDTRHIHCFTDCGRYAATYTGRMGWLVHILPGPQGVKVEEDLFENWVLWHTARTTKKISSGTAGELMAVELCVKKVERLIALVGKLWNCQPPIFIHIDCGPVYDQM</sequence>